<evidence type="ECO:0000313" key="1">
    <source>
        <dbReference type="EMBL" id="KXP08704.1"/>
    </source>
</evidence>
<dbReference type="RefSeq" id="WP_068571579.1">
    <property type="nucleotide sequence ID" value="NZ_LSRF01000044.1"/>
</dbReference>
<comment type="caution">
    <text evidence="1">The sequence shown here is derived from an EMBL/GenBank/DDBJ whole genome shotgun (WGS) entry which is preliminary data.</text>
</comment>
<protein>
    <submittedName>
        <fullName evidence="1">Uncharacterized protein</fullName>
    </submittedName>
</protein>
<dbReference type="EMBL" id="LSRF01000044">
    <property type="protein sequence ID" value="KXP08704.1"/>
    <property type="molecule type" value="Genomic_DNA"/>
</dbReference>
<reference evidence="2" key="1">
    <citation type="submission" date="2016-02" db="EMBL/GenBank/DDBJ databases">
        <authorList>
            <person name="Wen L."/>
            <person name="He K."/>
            <person name="Yang H."/>
        </authorList>
    </citation>
    <scope>NUCLEOTIDE SEQUENCE [LARGE SCALE GENOMIC DNA]</scope>
    <source>
        <strain evidence="2">JCM 15929</strain>
    </source>
</reference>
<proteinExistence type="predicted"/>
<organism evidence="1 2">
    <name type="scientific">Tsukamurella pseudospumae</name>
    <dbReference type="NCBI Taxonomy" id="239498"/>
    <lineage>
        <taxon>Bacteria</taxon>
        <taxon>Bacillati</taxon>
        <taxon>Actinomycetota</taxon>
        <taxon>Actinomycetes</taxon>
        <taxon>Mycobacteriales</taxon>
        <taxon>Tsukamurellaceae</taxon>
        <taxon>Tsukamurella</taxon>
    </lineage>
</organism>
<gene>
    <name evidence="1" type="ORF">AXK60_08500</name>
</gene>
<dbReference type="Proteomes" id="UP000070258">
    <property type="component" value="Unassembled WGS sequence"/>
</dbReference>
<dbReference type="AlphaFoldDB" id="A0A138AE26"/>
<sequence>MRHAPTSLTCGTVDVDSLPRSDTVHETTYSGVPAGAIVSLAVRADRQVRVACRVGRGRAAGLPAAVGW</sequence>
<evidence type="ECO:0000313" key="2">
    <source>
        <dbReference type="Proteomes" id="UP000070258"/>
    </source>
</evidence>
<name>A0A138AE26_9ACTN</name>
<accession>A0A138AE26</accession>